<evidence type="ECO:0000256" key="1">
    <source>
        <dbReference type="SAM" id="SignalP"/>
    </source>
</evidence>
<proteinExistence type="predicted"/>
<feature type="chain" id="PRO_5045162672" evidence="1">
    <location>
        <begin position="24"/>
        <end position="109"/>
    </location>
</feature>
<evidence type="ECO:0000313" key="2">
    <source>
        <dbReference type="EMBL" id="KAK9716728.1"/>
    </source>
</evidence>
<protein>
    <submittedName>
        <fullName evidence="2">Uncharacterized protein</fullName>
    </submittedName>
</protein>
<keyword evidence="1" id="KW-0732">Signal</keyword>
<gene>
    <name evidence="2" type="ORF">K7432_006717</name>
</gene>
<organism evidence="2 3">
    <name type="scientific">Basidiobolus ranarum</name>
    <dbReference type="NCBI Taxonomy" id="34480"/>
    <lineage>
        <taxon>Eukaryota</taxon>
        <taxon>Fungi</taxon>
        <taxon>Fungi incertae sedis</taxon>
        <taxon>Zoopagomycota</taxon>
        <taxon>Entomophthoromycotina</taxon>
        <taxon>Basidiobolomycetes</taxon>
        <taxon>Basidiobolales</taxon>
        <taxon>Basidiobolaceae</taxon>
        <taxon>Basidiobolus</taxon>
    </lineage>
</organism>
<sequence length="109" mass="11895">MDKKLLFVYIFGFVFVAYAHVNAQEPDFNVNEGDPIPSLTPTTVTISNPPIISSSLRGIPSQTFTKVSVNRVATQTPKEPHNAGENEGTEVKAYAPLTVLIAFIIYIGQ</sequence>
<feature type="signal peptide" evidence="1">
    <location>
        <begin position="1"/>
        <end position="23"/>
    </location>
</feature>
<comment type="caution">
    <text evidence="2">The sequence shown here is derived from an EMBL/GenBank/DDBJ whole genome shotgun (WGS) entry which is preliminary data.</text>
</comment>
<keyword evidence="3" id="KW-1185">Reference proteome</keyword>
<accession>A0ABR2W171</accession>
<reference evidence="2 3" key="1">
    <citation type="submission" date="2023-04" db="EMBL/GenBank/DDBJ databases">
        <title>Genome of Basidiobolus ranarum AG-B5.</title>
        <authorList>
            <person name="Stajich J.E."/>
            <person name="Carter-House D."/>
            <person name="Gryganskyi A."/>
        </authorList>
    </citation>
    <scope>NUCLEOTIDE SEQUENCE [LARGE SCALE GENOMIC DNA]</scope>
    <source>
        <strain evidence="2 3">AG-B5</strain>
    </source>
</reference>
<dbReference type="Proteomes" id="UP001479436">
    <property type="component" value="Unassembled WGS sequence"/>
</dbReference>
<dbReference type="EMBL" id="JASJQH010007182">
    <property type="protein sequence ID" value="KAK9716728.1"/>
    <property type="molecule type" value="Genomic_DNA"/>
</dbReference>
<name>A0ABR2W171_9FUNG</name>
<evidence type="ECO:0000313" key="3">
    <source>
        <dbReference type="Proteomes" id="UP001479436"/>
    </source>
</evidence>